<name>A0AAD5UW99_9APHY</name>
<keyword evidence="1" id="KW-0472">Membrane</keyword>
<evidence type="ECO:0000256" key="1">
    <source>
        <dbReference type="SAM" id="Phobius"/>
    </source>
</evidence>
<dbReference type="PANTHER" id="PTHR12303:SF13">
    <property type="match status" value="1"/>
</dbReference>
<dbReference type="Gene3D" id="3.40.50.150">
    <property type="entry name" value="Vaccinia Virus protein VP39"/>
    <property type="match status" value="1"/>
</dbReference>
<dbReference type="EMBL" id="JANAWD010000531">
    <property type="protein sequence ID" value="KAJ3478191.1"/>
    <property type="molecule type" value="Genomic_DNA"/>
</dbReference>
<dbReference type="SUPFAM" id="SSF53335">
    <property type="entry name" value="S-adenosyl-L-methionine-dependent methyltransferases"/>
    <property type="match status" value="1"/>
</dbReference>
<dbReference type="Proteomes" id="UP001212997">
    <property type="component" value="Unassembled WGS sequence"/>
</dbReference>
<feature type="transmembrane region" description="Helical" evidence="1">
    <location>
        <begin position="6"/>
        <end position="29"/>
    </location>
</feature>
<dbReference type="InterPro" id="IPR012901">
    <property type="entry name" value="CARME"/>
</dbReference>
<reference evidence="2" key="1">
    <citation type="submission" date="2022-07" db="EMBL/GenBank/DDBJ databases">
        <title>Genome Sequence of Physisporinus lineatus.</title>
        <authorList>
            <person name="Buettner E."/>
        </authorList>
    </citation>
    <scope>NUCLEOTIDE SEQUENCE</scope>
    <source>
        <strain evidence="2">VT162</strain>
    </source>
</reference>
<dbReference type="SMART" id="SM01296">
    <property type="entry name" value="N2227"/>
    <property type="match status" value="1"/>
</dbReference>
<dbReference type="GO" id="GO:0008757">
    <property type="term" value="F:S-adenosylmethionine-dependent methyltransferase activity"/>
    <property type="evidence" value="ECO:0007669"/>
    <property type="project" value="InterPro"/>
</dbReference>
<sequence length="424" mass="48031">MSDDNLTPTDVAVACLLPLIIFVLGYHLLDKPRLSFVDIWDIIKGPSKAFKDDEPGYFSVQRAISSYETYLSLSRDEVDSMRRSYVKLGRAHKKVGYDLGYTKKLNRLENIIKSNLVVTDAIAALARREFAPELVDTPITSGTKGDLGRVREALKHFVRDWSEEGREEREVIFSPILNFLSQTSAAQRRGMRVLVPGSGLGRLAWEISELGFQTVAIELSSYMTLALRFLMSPSTTQQPNQHTIHPFASWFSHTRSNDHIFRAVSFPDVVPRQKENFQLVEGDFLSHRCPPLPDGNPNTENGYDAIVTLFFIDTSVNIIATLEHIYSLLRPGGIWINLGPLLWTSGGQARLELSLEEVLNLAEMIGFKIHDGQNHDRVQRCSEEASQVSNRSTTIECEYTADKMAMMRWIYRAEFWVATKEKIA</sequence>
<gene>
    <name evidence="2" type="ORF">NLI96_g9929</name>
</gene>
<evidence type="ECO:0000313" key="2">
    <source>
        <dbReference type="EMBL" id="KAJ3478191.1"/>
    </source>
</evidence>
<evidence type="ECO:0000313" key="3">
    <source>
        <dbReference type="Proteomes" id="UP001212997"/>
    </source>
</evidence>
<keyword evidence="1" id="KW-0812">Transmembrane</keyword>
<keyword evidence="3" id="KW-1185">Reference proteome</keyword>
<dbReference type="AlphaFoldDB" id="A0AAD5UW99"/>
<dbReference type="Pfam" id="PF07942">
    <property type="entry name" value="CARME"/>
    <property type="match status" value="1"/>
</dbReference>
<organism evidence="2 3">
    <name type="scientific">Meripilus lineatus</name>
    <dbReference type="NCBI Taxonomy" id="2056292"/>
    <lineage>
        <taxon>Eukaryota</taxon>
        <taxon>Fungi</taxon>
        <taxon>Dikarya</taxon>
        <taxon>Basidiomycota</taxon>
        <taxon>Agaricomycotina</taxon>
        <taxon>Agaricomycetes</taxon>
        <taxon>Polyporales</taxon>
        <taxon>Meripilaceae</taxon>
        <taxon>Meripilus</taxon>
    </lineage>
</organism>
<comment type="caution">
    <text evidence="2">The sequence shown here is derived from an EMBL/GenBank/DDBJ whole genome shotgun (WGS) entry which is preliminary data.</text>
</comment>
<evidence type="ECO:0008006" key="4">
    <source>
        <dbReference type="Google" id="ProtNLM"/>
    </source>
</evidence>
<proteinExistence type="predicted"/>
<protein>
    <recommendedName>
        <fullName evidence="4">N2227-domain-containing protein</fullName>
    </recommendedName>
</protein>
<dbReference type="PANTHER" id="PTHR12303">
    <property type="entry name" value="CARNOSINE N-METHYLTRANSFERASE"/>
    <property type="match status" value="1"/>
</dbReference>
<keyword evidence="1" id="KW-1133">Transmembrane helix</keyword>
<accession>A0AAD5UW99</accession>
<dbReference type="InterPro" id="IPR029063">
    <property type="entry name" value="SAM-dependent_MTases_sf"/>
</dbReference>